<dbReference type="Proteomes" id="UP000002700">
    <property type="component" value="Chromosome II"/>
</dbReference>
<dbReference type="InterPro" id="IPR036388">
    <property type="entry name" value="WH-like_DNA-bd_sf"/>
</dbReference>
<protein>
    <submittedName>
        <fullName evidence="5">Transcriptional regulatory component of sensory transduction system</fullName>
    </submittedName>
</protein>
<proteinExistence type="predicted"/>
<keyword evidence="1 2" id="KW-0238">DNA-binding</keyword>
<dbReference type="GO" id="GO:0000160">
    <property type="term" value="P:phosphorelay signal transduction system"/>
    <property type="evidence" value="ECO:0007669"/>
    <property type="project" value="InterPro"/>
</dbReference>
<accession>Q3JM80</accession>
<feature type="compositionally biased region" description="Polar residues" evidence="3">
    <location>
        <begin position="14"/>
        <end position="27"/>
    </location>
</feature>
<evidence type="ECO:0000256" key="3">
    <source>
        <dbReference type="SAM" id="MobiDB-lite"/>
    </source>
</evidence>
<organism evidence="5 6">
    <name type="scientific">Burkholderia pseudomallei (strain 1710b)</name>
    <dbReference type="NCBI Taxonomy" id="320372"/>
    <lineage>
        <taxon>Bacteria</taxon>
        <taxon>Pseudomonadati</taxon>
        <taxon>Pseudomonadota</taxon>
        <taxon>Betaproteobacteria</taxon>
        <taxon>Burkholderiales</taxon>
        <taxon>Burkholderiaceae</taxon>
        <taxon>Burkholderia</taxon>
        <taxon>pseudomallei group</taxon>
    </lineage>
</organism>
<dbReference type="Gene3D" id="1.10.10.10">
    <property type="entry name" value="Winged helix-like DNA-binding domain superfamily/Winged helix DNA-binding domain"/>
    <property type="match status" value="1"/>
</dbReference>
<dbReference type="GO" id="GO:0006355">
    <property type="term" value="P:regulation of DNA-templated transcription"/>
    <property type="evidence" value="ECO:0007669"/>
    <property type="project" value="InterPro"/>
</dbReference>
<name>Q3JM80_BURP1</name>
<dbReference type="EMBL" id="CP000125">
    <property type="protein sequence ID" value="ABA53209.1"/>
    <property type="molecule type" value="Genomic_DNA"/>
</dbReference>
<evidence type="ECO:0000313" key="5">
    <source>
        <dbReference type="EMBL" id="ABA53209.1"/>
    </source>
</evidence>
<dbReference type="KEGG" id="bpm:BURPS1710b_A0164"/>
<evidence type="ECO:0000256" key="1">
    <source>
        <dbReference type="ARBA" id="ARBA00023125"/>
    </source>
</evidence>
<dbReference type="AlphaFoldDB" id="Q3JM80"/>
<dbReference type="SMART" id="SM00862">
    <property type="entry name" value="Trans_reg_C"/>
    <property type="match status" value="1"/>
</dbReference>
<feature type="compositionally biased region" description="Basic and acidic residues" evidence="3">
    <location>
        <begin position="1"/>
        <end position="11"/>
    </location>
</feature>
<feature type="region of interest" description="Disordered" evidence="3">
    <location>
        <begin position="1"/>
        <end position="27"/>
    </location>
</feature>
<dbReference type="InterPro" id="IPR001867">
    <property type="entry name" value="OmpR/PhoB-type_DNA-bd"/>
</dbReference>
<feature type="DNA-binding region" description="OmpR/PhoB-type" evidence="2">
    <location>
        <begin position="42"/>
        <end position="145"/>
    </location>
</feature>
<dbReference type="HOGENOM" id="CLU_1727901_0_0_4"/>
<dbReference type="CDD" id="cd00383">
    <property type="entry name" value="trans_reg_C"/>
    <property type="match status" value="1"/>
</dbReference>
<dbReference type="InterPro" id="IPR016032">
    <property type="entry name" value="Sig_transdc_resp-reg_C-effctor"/>
</dbReference>
<dbReference type="Pfam" id="PF00486">
    <property type="entry name" value="Trans_reg_C"/>
    <property type="match status" value="1"/>
</dbReference>
<reference evidence="5 6" key="1">
    <citation type="submission" date="2005-09" db="EMBL/GenBank/DDBJ databases">
        <authorList>
            <person name="Woods D.E."/>
            <person name="Nierman W.C."/>
        </authorList>
    </citation>
    <scope>NUCLEOTIDE SEQUENCE [LARGE SCALE GENOMIC DNA]</scope>
    <source>
        <strain evidence="5 6">1710b</strain>
    </source>
</reference>
<dbReference type="EnsemblBacteria" id="ABA53209">
    <property type="protein sequence ID" value="ABA53209"/>
    <property type="gene ID" value="BURPS1710b_A0164"/>
</dbReference>
<evidence type="ECO:0000256" key="2">
    <source>
        <dbReference type="PROSITE-ProRule" id="PRU01091"/>
    </source>
</evidence>
<evidence type="ECO:0000259" key="4">
    <source>
        <dbReference type="PROSITE" id="PS51755"/>
    </source>
</evidence>
<dbReference type="GO" id="GO:0003677">
    <property type="term" value="F:DNA binding"/>
    <property type="evidence" value="ECO:0007669"/>
    <property type="project" value="UniProtKB-UniRule"/>
</dbReference>
<dbReference type="PROSITE" id="PS51755">
    <property type="entry name" value="OMPR_PHOB"/>
    <property type="match status" value="1"/>
</dbReference>
<dbReference type="SUPFAM" id="SSF46894">
    <property type="entry name" value="C-terminal effector domain of the bipartite response regulators"/>
    <property type="match status" value="1"/>
</dbReference>
<feature type="domain" description="OmpR/PhoB-type" evidence="4">
    <location>
        <begin position="42"/>
        <end position="145"/>
    </location>
</feature>
<evidence type="ECO:0000313" key="6">
    <source>
        <dbReference type="Proteomes" id="UP000002700"/>
    </source>
</evidence>
<gene>
    <name evidence="5" type="primary">toxR</name>
    <name evidence="5" type="ordered locus">BURPS1710b_A0164</name>
</gene>
<sequence length="151" mass="16882">MEASGHVREPMITRNESTGRTNDTPPSLSNITISELFNYSYKRRFLIANSIDFDPKTGKLHIASSPDAIPLTSLSARLLSIFCTFPGNIIDRDIIMEILWASRGMIVTDNTLTKAISHLRIKLNVANKDIKFISTLNRIGYIFVADVTPID</sequence>